<evidence type="ECO:0000313" key="1">
    <source>
        <dbReference type="EMBL" id="PHQ49472.1"/>
    </source>
</evidence>
<accession>A0A2G1XE35</accession>
<organism evidence="1 2">
    <name type="scientific">Streptomyces cinnamoneus</name>
    <name type="common">Streptoverticillium cinnamoneum</name>
    <dbReference type="NCBI Taxonomy" id="53446"/>
    <lineage>
        <taxon>Bacteria</taxon>
        <taxon>Bacillati</taxon>
        <taxon>Actinomycetota</taxon>
        <taxon>Actinomycetes</taxon>
        <taxon>Kitasatosporales</taxon>
        <taxon>Streptomycetaceae</taxon>
        <taxon>Streptomyces</taxon>
        <taxon>Streptomyces cinnamoneus group</taxon>
    </lineage>
</organism>
<dbReference type="Proteomes" id="UP000222531">
    <property type="component" value="Unassembled WGS sequence"/>
</dbReference>
<dbReference type="AlphaFoldDB" id="A0A2G1XE35"/>
<dbReference type="EMBL" id="NHZO01000154">
    <property type="protein sequence ID" value="PHQ49472.1"/>
    <property type="molecule type" value="Genomic_DNA"/>
</dbReference>
<evidence type="ECO:0008006" key="3">
    <source>
        <dbReference type="Google" id="ProtNLM"/>
    </source>
</evidence>
<keyword evidence="2" id="KW-1185">Reference proteome</keyword>
<evidence type="ECO:0000313" key="2">
    <source>
        <dbReference type="Proteomes" id="UP000222531"/>
    </source>
</evidence>
<sequence length="152" mass="16801">MAYATLDGLKTRLDWELDDDELRIAAGALEDASDLAAAHGRDWPEEHPPRLVRTLVLKAAARYLRNPHGYTQSRAGDETLAWSDAHGRDAGSVYFTREEIKLLEGLAGTRPTLTSVVVSAWDSRDRPSRAGLVPVDYDGAPFPLFSNDRGPW</sequence>
<name>A0A2G1XE35_STRCJ</name>
<dbReference type="RefSeq" id="WP_099201414.1">
    <property type="nucleotide sequence ID" value="NZ_NHZO01000154.1"/>
</dbReference>
<reference evidence="1 2" key="1">
    <citation type="journal article" date="2017" name="Biochemistry">
        <title>Identification of the Biosynthetic Pathway for the Antibiotic Bicyclomycin.</title>
        <authorList>
            <person name="Patteson J."/>
            <person name="Cai W."/>
            <person name="Johnson R.A."/>
            <person name="Santa Maria K."/>
            <person name="Li B."/>
        </authorList>
    </citation>
    <scope>NUCLEOTIDE SEQUENCE [LARGE SCALE GENOMIC DNA]</scope>
    <source>
        <strain evidence="1 2">ATCC 21532</strain>
    </source>
</reference>
<dbReference type="OrthoDB" id="4202304at2"/>
<comment type="caution">
    <text evidence="1">The sequence shown here is derived from an EMBL/GenBank/DDBJ whole genome shotgun (WGS) entry which is preliminary data.</text>
</comment>
<gene>
    <name evidence="1" type="ORF">BLA24_25885</name>
</gene>
<proteinExistence type="predicted"/>
<protein>
    <recommendedName>
        <fullName evidence="3">Head-to-tail adaptor</fullName>
    </recommendedName>
</protein>